<comment type="caution">
    <text evidence="2">The sequence shown here is derived from an EMBL/GenBank/DDBJ whole genome shotgun (WGS) entry which is preliminary data.</text>
</comment>
<keyword evidence="3" id="KW-1185">Reference proteome</keyword>
<dbReference type="EMBL" id="SWBR01000005">
    <property type="protein sequence ID" value="TKC05405.1"/>
    <property type="molecule type" value="Genomic_DNA"/>
</dbReference>
<evidence type="ECO:0000313" key="2">
    <source>
        <dbReference type="EMBL" id="TKC05405.1"/>
    </source>
</evidence>
<dbReference type="OrthoDB" id="1118857at2"/>
<reference evidence="2 3" key="1">
    <citation type="submission" date="2019-04" db="EMBL/GenBank/DDBJ databases">
        <title>Pedobacter sp. RP-3-22 sp. nov., isolated from Arctic soil.</title>
        <authorList>
            <person name="Dahal R.H."/>
            <person name="Kim D.-U."/>
        </authorList>
    </citation>
    <scope>NUCLEOTIDE SEQUENCE [LARGE SCALE GENOMIC DNA]</scope>
    <source>
        <strain evidence="2 3">RP-3-22</strain>
    </source>
</reference>
<sequence length="241" mass="27481">MLKKLILLLLITSPFKLLAQNNILTGDIFDNDNRNTSIQGATIKNLSTKTFALSDKDGHFSIVAKIGDLVSFGMSGFQTDTVYLTNLFPKNVYLRVEVNNLKTVDINGVKTSPYLGNLGNPDNKPPVKSIDYSKERGGFRLNLGYGKWRKEQIKVQELEEIERYQTEINKNFNEEYIKAAVKFEGPGIKDFISLYRPTVDQIKAERPFNYAYYTVKAYHAWLKLPADQRHLPPLIKPKTSN</sequence>
<evidence type="ECO:0000256" key="1">
    <source>
        <dbReference type="SAM" id="SignalP"/>
    </source>
</evidence>
<organism evidence="2 3">
    <name type="scientific">Pedobacter polaris</name>
    <dbReference type="NCBI Taxonomy" id="2571273"/>
    <lineage>
        <taxon>Bacteria</taxon>
        <taxon>Pseudomonadati</taxon>
        <taxon>Bacteroidota</taxon>
        <taxon>Sphingobacteriia</taxon>
        <taxon>Sphingobacteriales</taxon>
        <taxon>Sphingobacteriaceae</taxon>
        <taxon>Pedobacter</taxon>
    </lineage>
</organism>
<evidence type="ECO:0000313" key="3">
    <source>
        <dbReference type="Proteomes" id="UP000309488"/>
    </source>
</evidence>
<dbReference type="RefSeq" id="WP_136843334.1">
    <property type="nucleotide sequence ID" value="NZ_SWBR01000005.1"/>
</dbReference>
<dbReference type="AlphaFoldDB" id="A0A4U1CG71"/>
<dbReference type="InterPro" id="IPR008969">
    <property type="entry name" value="CarboxyPept-like_regulatory"/>
</dbReference>
<proteinExistence type="predicted"/>
<feature type="signal peptide" evidence="1">
    <location>
        <begin position="1"/>
        <end position="19"/>
    </location>
</feature>
<protein>
    <recommendedName>
        <fullName evidence="4">Carboxypeptidase-like regulatory domain-containing protein</fullName>
    </recommendedName>
</protein>
<evidence type="ECO:0008006" key="4">
    <source>
        <dbReference type="Google" id="ProtNLM"/>
    </source>
</evidence>
<gene>
    <name evidence="2" type="ORF">FA048_16895</name>
</gene>
<name>A0A4U1CG71_9SPHI</name>
<keyword evidence="1" id="KW-0732">Signal</keyword>
<accession>A0A4U1CG71</accession>
<dbReference type="SUPFAM" id="SSF49464">
    <property type="entry name" value="Carboxypeptidase regulatory domain-like"/>
    <property type="match status" value="1"/>
</dbReference>
<dbReference type="Proteomes" id="UP000309488">
    <property type="component" value="Unassembled WGS sequence"/>
</dbReference>
<feature type="chain" id="PRO_5020846163" description="Carboxypeptidase-like regulatory domain-containing protein" evidence="1">
    <location>
        <begin position="20"/>
        <end position="241"/>
    </location>
</feature>